<sequence>MKLTKQQKLRNTANGLRAGLVAVGFEGPWRWAHHEWETAFYKVWHDWPPAGDTQYFRSFRSGGSADGRTSQARDILFAVNGGSPFDGYDREPLNQRPLGLSEREYLEDCVEGATPEEWMTLASALLAELKRSPQG</sequence>
<reference evidence="1 2" key="1">
    <citation type="submission" date="2019-07" db="EMBL/GenBank/DDBJ databases">
        <title>Whole genome shotgun sequence of Cellulomonas soli NBRC 109434.</title>
        <authorList>
            <person name="Hosoyama A."/>
            <person name="Uohara A."/>
            <person name="Ohji S."/>
            <person name="Ichikawa N."/>
        </authorList>
    </citation>
    <scope>NUCLEOTIDE SEQUENCE [LARGE SCALE GENOMIC DNA]</scope>
    <source>
        <strain evidence="1 2">NBRC 109434</strain>
    </source>
</reference>
<dbReference type="EMBL" id="BKAL01000019">
    <property type="protein sequence ID" value="GEP70958.1"/>
    <property type="molecule type" value="Genomic_DNA"/>
</dbReference>
<evidence type="ECO:0000313" key="1">
    <source>
        <dbReference type="EMBL" id="GEP70958.1"/>
    </source>
</evidence>
<dbReference type="AlphaFoldDB" id="A0A512PIC4"/>
<accession>A0A512PIC4</accession>
<keyword evidence="2" id="KW-1185">Reference proteome</keyword>
<name>A0A512PIC4_9CELL</name>
<dbReference type="OrthoDB" id="4761743at2"/>
<proteinExistence type="predicted"/>
<organism evidence="1 2">
    <name type="scientific">Cellulomonas soli</name>
    <dbReference type="NCBI Taxonomy" id="931535"/>
    <lineage>
        <taxon>Bacteria</taxon>
        <taxon>Bacillati</taxon>
        <taxon>Actinomycetota</taxon>
        <taxon>Actinomycetes</taxon>
        <taxon>Micrococcales</taxon>
        <taxon>Cellulomonadaceae</taxon>
        <taxon>Cellulomonas</taxon>
    </lineage>
</organism>
<gene>
    <name evidence="1" type="ORF">CSO01_36730</name>
</gene>
<evidence type="ECO:0000313" key="2">
    <source>
        <dbReference type="Proteomes" id="UP000321798"/>
    </source>
</evidence>
<comment type="caution">
    <text evidence="1">The sequence shown here is derived from an EMBL/GenBank/DDBJ whole genome shotgun (WGS) entry which is preliminary data.</text>
</comment>
<dbReference type="Proteomes" id="UP000321798">
    <property type="component" value="Unassembled WGS sequence"/>
</dbReference>
<dbReference type="RefSeq" id="WP_146954725.1">
    <property type="nucleotide sequence ID" value="NZ_BAABBJ010000013.1"/>
</dbReference>
<protein>
    <submittedName>
        <fullName evidence="1">Uncharacterized protein</fullName>
    </submittedName>
</protein>